<dbReference type="EMBL" id="CAXDID020000229">
    <property type="protein sequence ID" value="CAL6060119.1"/>
    <property type="molecule type" value="Genomic_DNA"/>
</dbReference>
<evidence type="ECO:0000313" key="4">
    <source>
        <dbReference type="Proteomes" id="UP001642409"/>
    </source>
</evidence>
<keyword evidence="4" id="KW-1185">Reference proteome</keyword>
<dbReference type="Proteomes" id="UP001642409">
    <property type="component" value="Unassembled WGS sequence"/>
</dbReference>
<evidence type="ECO:0000259" key="1">
    <source>
        <dbReference type="PROSITE" id="PS50275"/>
    </source>
</evidence>
<proteinExistence type="predicted"/>
<dbReference type="PANTHER" id="PTHR46817">
    <property type="entry name" value="PHOSPHOINOSITIDE PHOSPHATASE SAC9-RELATED"/>
    <property type="match status" value="1"/>
</dbReference>
<dbReference type="InterPro" id="IPR002013">
    <property type="entry name" value="SAC_dom"/>
</dbReference>
<dbReference type="Pfam" id="PF02383">
    <property type="entry name" value="Syja_N"/>
    <property type="match status" value="1"/>
</dbReference>
<reference evidence="3 4" key="2">
    <citation type="submission" date="2024-07" db="EMBL/GenBank/DDBJ databases">
        <authorList>
            <person name="Akdeniz Z."/>
        </authorList>
    </citation>
    <scope>NUCLEOTIDE SEQUENCE [LARGE SCALE GENOMIC DNA]</scope>
</reference>
<dbReference type="PROSITE" id="PS50275">
    <property type="entry name" value="SAC"/>
    <property type="match status" value="1"/>
</dbReference>
<comment type="caution">
    <text evidence="2">The sequence shown here is derived from an EMBL/GenBank/DDBJ whole genome shotgun (WGS) entry which is preliminary data.</text>
</comment>
<accession>A0AA86PDC2</accession>
<feature type="domain" description="SAC" evidence="1">
    <location>
        <begin position="11"/>
        <end position="383"/>
    </location>
</feature>
<dbReference type="PANTHER" id="PTHR46817:SF1">
    <property type="entry name" value="SAC DOMAIN-CONTAINING PROTEIN"/>
    <property type="match status" value="1"/>
</dbReference>
<protein>
    <recommendedName>
        <fullName evidence="1">SAC domain-containing protein</fullName>
    </recommendedName>
</protein>
<evidence type="ECO:0000313" key="2">
    <source>
        <dbReference type="EMBL" id="CAI9936488.1"/>
    </source>
</evidence>
<name>A0AA86PDC2_9EUKA</name>
<dbReference type="GO" id="GO:0016791">
    <property type="term" value="F:phosphatase activity"/>
    <property type="evidence" value="ECO:0007669"/>
    <property type="project" value="InterPro"/>
</dbReference>
<organism evidence="2">
    <name type="scientific">Hexamita inflata</name>
    <dbReference type="NCBI Taxonomy" id="28002"/>
    <lineage>
        <taxon>Eukaryota</taxon>
        <taxon>Metamonada</taxon>
        <taxon>Diplomonadida</taxon>
        <taxon>Hexamitidae</taxon>
        <taxon>Hexamitinae</taxon>
        <taxon>Hexamita</taxon>
    </lineage>
</organism>
<sequence length="1359" mass="157430">MQFVRIKMLPISKQLQSTCFQFDCPISNTITGQTRDLLLTSPNVDSDYKQTEYVDYVMSFFNDAHQNLYFSSHDLTSSFAPTPNSNFVVNTSLSVPLLVNNISVPKLILGDLSQFKSNNIKLTLITRQNQLHVGTRFNARGLNQLAGAANEYEHQFIYETDKIVFGYTFLRGSAPINWKSDANLIKNDFIIDSEQNTSHIYWARALDQYNECYVLNLLRRSETGSKIGSNASFDATEDSKTDETALCAAYANSIPKVNEYLKQYAKNIKYTNFQWHEEVHKAKHVVKEWIKEGGKNANIKQFGVQLDGSKKIAMFREDSTYTGQMLTLVKLLQQLHLEQFDITMGVMTNTKLPQIIHKQQKIMRVNCADSLDRTNLVLFHLSQVFNTIIIRFINENTDSINQFVQNHEFDLQAEFLLFQSMILKQFKPQKETQEIRLFYLSLLEQMLFTEAPGLMYNEIAQVFFKIANTLSNIYAGTNAAHQEIISLFCDLQVANNNMVAIKRRVQSVGKGEVKKNDIKNCLSIDNSAQIISIKPFGIQLDSQYCDIEFLTTQNYLQLIYLTQNKFDGYPATQEQASFQLMKSANIYQQSLSEKFALADAKYQQLSKIIFDHGLTKIFTNFYTVKKLQLTNIIDMNYFDQLFQIQLNQADYFKRMMGLQIIEPKQQHFYSTPGFSEIDPIQMLYRQNIGQLTRSISNVDENNRIREVLKIQVHHDFCPINLLDTVQLLENEIEFYSRQFGSDLKQIQSNNESKVFHLKYDFDSNISITDLIVTIPTTYLNCASKQLILIAKDDTGSDFIIDIFSLPESVIQEQIVYFKLQQFNPQTESQMISNIYTTNSIFDNMRFTSASNYPKIKQLIILFKISNLSGCLPKLQVFGIPRQTQTIINDAGYKSFNNTVIQMISTSVSEKLNKIETDNLTYPLLSLLTCFKHSHKDETSIIDYMFTKTFEMERTPHITKTFSDAFIISAFIFKSKVQQHYAYSIFRLLNISQSYIQRIINPLVQFDKNIDGFPSIQILASDQKIVKPNLEQALMNQSYVEKVVSPEGLCDQCAKKDILLKCGCCRALFCKNCLNQETISISYQFEFSKICIVCKPCYAQQFQIQTMLSKYYQYILDSAQIIPLVSVQHQIKENQLTFKLNSYESAILQISNRMTILSFYINNTKYEFIATKSRFYQQIELKQNVQSQSIVINFNLAPRQSEIKMQVTNHRFLLPFINLKALQAQSKCQQYQKIECFDSNITQIQNNIIVYDYVFKDRIQIQKIQFNNLTNKPIRIQISYLAPHEDDEYIQQKKKPTKFIKAKQNVNCQRITQEQIELFDGFVGGKLVSFQTTCQYQSNRVQIVMEYKDEVNDLALELFI</sequence>
<dbReference type="EMBL" id="CATOUU010000637">
    <property type="protein sequence ID" value="CAI9936488.1"/>
    <property type="molecule type" value="Genomic_DNA"/>
</dbReference>
<dbReference type="CDD" id="cd00065">
    <property type="entry name" value="FYVE_like_SF"/>
    <property type="match status" value="1"/>
</dbReference>
<evidence type="ECO:0000313" key="3">
    <source>
        <dbReference type="EMBL" id="CAL6060119.1"/>
    </source>
</evidence>
<gene>
    <name evidence="2" type="ORF">HINF_LOCUS24133</name>
    <name evidence="3" type="ORF">HINF_LOCUS49070</name>
</gene>
<reference evidence="2" key="1">
    <citation type="submission" date="2023-06" db="EMBL/GenBank/DDBJ databases">
        <authorList>
            <person name="Kurt Z."/>
        </authorList>
    </citation>
    <scope>NUCLEOTIDE SEQUENCE</scope>
</reference>